<keyword evidence="4" id="KW-1185">Reference proteome</keyword>
<feature type="transmembrane region" description="Helical" evidence="1">
    <location>
        <begin position="21"/>
        <end position="48"/>
    </location>
</feature>
<gene>
    <name evidence="3" type="ORF">CIK66_05455</name>
</gene>
<evidence type="ECO:0000313" key="3">
    <source>
        <dbReference type="EMBL" id="PCC40253.1"/>
    </source>
</evidence>
<dbReference type="AlphaFoldDB" id="A0A2A3YLT2"/>
<dbReference type="OrthoDB" id="4794072at2"/>
<feature type="transmembrane region" description="Helical" evidence="1">
    <location>
        <begin position="117"/>
        <end position="150"/>
    </location>
</feature>
<proteinExistence type="predicted"/>
<evidence type="ECO:0000313" key="4">
    <source>
        <dbReference type="Proteomes" id="UP000218598"/>
    </source>
</evidence>
<accession>A0A2A3YLT2</accession>
<keyword evidence="1" id="KW-0472">Membrane</keyword>
<reference evidence="3 4" key="1">
    <citation type="journal article" date="2017" name="Elife">
        <title>Extensive horizontal gene transfer in cheese-associated bacteria.</title>
        <authorList>
            <person name="Bonham K.S."/>
            <person name="Wolfe B.E."/>
            <person name="Dutton R.J."/>
        </authorList>
    </citation>
    <scope>NUCLEOTIDE SEQUENCE [LARGE SCALE GENOMIC DNA]</scope>
    <source>
        <strain evidence="3 4">341_9</strain>
    </source>
</reference>
<dbReference type="Proteomes" id="UP000218598">
    <property type="component" value="Unassembled WGS sequence"/>
</dbReference>
<name>A0A2A3YLT2_9MICO</name>
<dbReference type="Pfam" id="PF25231">
    <property type="entry name" value="DUF7847"/>
    <property type="match status" value="1"/>
</dbReference>
<comment type="caution">
    <text evidence="3">The sequence shown here is derived from an EMBL/GenBank/DDBJ whole genome shotgun (WGS) entry which is preliminary data.</text>
</comment>
<sequence length="227" mass="23316">MGSDLGGALQFAGNALLRNPVAFLIAGLIYSVVAFVLIAAAMGVGFVVMIPQLEQTAPSDTADLGPILTFYGIVLVGALLTVPVTLLWQTGSARAGGLILDGGRPSIGQAMAGPMRIFLTALLVGVIIVVGTILLYIPGLIATVMLMFAIPAAVRGASPGAAIKESFTLAKNNLGTTIVTYLVLTVITSVASMLVITVIALVPFAVLLQLGMYERLSGRALPEPARA</sequence>
<protein>
    <recommendedName>
        <fullName evidence="2">DUF7847 domain-containing protein</fullName>
    </recommendedName>
</protein>
<feature type="transmembrane region" description="Helical" evidence="1">
    <location>
        <begin position="68"/>
        <end position="88"/>
    </location>
</feature>
<organism evidence="3 4">
    <name type="scientific">Brachybacterium alimentarium</name>
    <dbReference type="NCBI Taxonomy" id="47845"/>
    <lineage>
        <taxon>Bacteria</taxon>
        <taxon>Bacillati</taxon>
        <taxon>Actinomycetota</taxon>
        <taxon>Actinomycetes</taxon>
        <taxon>Micrococcales</taxon>
        <taxon>Dermabacteraceae</taxon>
        <taxon>Brachybacterium</taxon>
    </lineage>
</organism>
<keyword evidence="1" id="KW-0812">Transmembrane</keyword>
<dbReference type="EMBL" id="NRGR01000008">
    <property type="protein sequence ID" value="PCC40253.1"/>
    <property type="molecule type" value="Genomic_DNA"/>
</dbReference>
<feature type="domain" description="DUF7847" evidence="2">
    <location>
        <begin position="122"/>
        <end position="213"/>
    </location>
</feature>
<dbReference type="InterPro" id="IPR057169">
    <property type="entry name" value="DUF7847"/>
</dbReference>
<evidence type="ECO:0000256" key="1">
    <source>
        <dbReference type="SAM" id="Phobius"/>
    </source>
</evidence>
<feature type="transmembrane region" description="Helical" evidence="1">
    <location>
        <begin position="178"/>
        <end position="208"/>
    </location>
</feature>
<evidence type="ECO:0000259" key="2">
    <source>
        <dbReference type="Pfam" id="PF25231"/>
    </source>
</evidence>
<keyword evidence="1" id="KW-1133">Transmembrane helix</keyword>